<proteinExistence type="predicted"/>
<dbReference type="OrthoDB" id="4357141at2759"/>
<dbReference type="AlphaFoldDB" id="A0A2V1CYT9"/>
<dbReference type="Proteomes" id="UP000244855">
    <property type="component" value="Unassembled WGS sequence"/>
</dbReference>
<dbReference type="EMBL" id="KZ806047">
    <property type="protein sequence ID" value="PVH90900.1"/>
    <property type="molecule type" value="Genomic_DNA"/>
</dbReference>
<dbReference type="STRING" id="97972.A0A2V1CYT9"/>
<feature type="non-terminal residue" evidence="1">
    <location>
        <position position="1"/>
    </location>
</feature>
<keyword evidence="2" id="KW-1185">Reference proteome</keyword>
<evidence type="ECO:0000313" key="2">
    <source>
        <dbReference type="Proteomes" id="UP000244855"/>
    </source>
</evidence>
<accession>A0A2V1CYT9</accession>
<protein>
    <submittedName>
        <fullName evidence="1">Uncharacterized protein</fullName>
    </submittedName>
</protein>
<evidence type="ECO:0000313" key="1">
    <source>
        <dbReference type="EMBL" id="PVH90900.1"/>
    </source>
</evidence>
<name>A0A2V1CYT9_9PLEO</name>
<organism evidence="1 2">
    <name type="scientific">Periconia macrospinosa</name>
    <dbReference type="NCBI Taxonomy" id="97972"/>
    <lineage>
        <taxon>Eukaryota</taxon>
        <taxon>Fungi</taxon>
        <taxon>Dikarya</taxon>
        <taxon>Ascomycota</taxon>
        <taxon>Pezizomycotina</taxon>
        <taxon>Dothideomycetes</taxon>
        <taxon>Pleosporomycetidae</taxon>
        <taxon>Pleosporales</taxon>
        <taxon>Massarineae</taxon>
        <taxon>Periconiaceae</taxon>
        <taxon>Periconia</taxon>
    </lineage>
</organism>
<reference evidence="1 2" key="1">
    <citation type="journal article" date="2018" name="Sci. Rep.">
        <title>Comparative genomics provides insights into the lifestyle and reveals functional heterogeneity of dark septate endophytic fungi.</title>
        <authorList>
            <person name="Knapp D.G."/>
            <person name="Nemeth J.B."/>
            <person name="Barry K."/>
            <person name="Hainaut M."/>
            <person name="Henrissat B."/>
            <person name="Johnson J."/>
            <person name="Kuo A."/>
            <person name="Lim J.H.P."/>
            <person name="Lipzen A."/>
            <person name="Nolan M."/>
            <person name="Ohm R.A."/>
            <person name="Tamas L."/>
            <person name="Grigoriev I.V."/>
            <person name="Spatafora J.W."/>
            <person name="Nagy L.G."/>
            <person name="Kovacs G.M."/>
        </authorList>
    </citation>
    <scope>NUCLEOTIDE SEQUENCE [LARGE SCALE GENOMIC DNA]</scope>
    <source>
        <strain evidence="1 2">DSE2036</strain>
    </source>
</reference>
<sequence>SAGLFPFNPDRLLRAMPEPLAQLNVPRANEVSSTSDNVLQTPTTPVSPKALTSLHHLINQDASALNEQSQQRLRKHVQKLANAAQISFAKCTLLQDQNQFLYKINSEANVRRSTRKVVLGKAKVMSFEDLEDARTNRRDENFHRCADRTTTASPTASAWAMRSSI</sequence>
<gene>
    <name evidence="1" type="ORF">DM02DRAFT_546905</name>
</gene>